<reference evidence="1" key="1">
    <citation type="submission" date="2019-10" db="EMBL/GenBank/DDBJ databases">
        <authorList>
            <consortium name="DOE Joint Genome Institute"/>
            <person name="Kuo A."/>
            <person name="Miyauchi S."/>
            <person name="Kiss E."/>
            <person name="Drula E."/>
            <person name="Kohler A."/>
            <person name="Sanchez-Garcia M."/>
            <person name="Andreopoulos B."/>
            <person name="Barry K.W."/>
            <person name="Bonito G."/>
            <person name="Buee M."/>
            <person name="Carver A."/>
            <person name="Chen C."/>
            <person name="Cichocki N."/>
            <person name="Clum A."/>
            <person name="Culley D."/>
            <person name="Crous P.W."/>
            <person name="Fauchery L."/>
            <person name="Girlanda M."/>
            <person name="Hayes R."/>
            <person name="Keri Z."/>
            <person name="Labutti K."/>
            <person name="Lipzen A."/>
            <person name="Lombard V."/>
            <person name="Magnuson J."/>
            <person name="Maillard F."/>
            <person name="Morin E."/>
            <person name="Murat C."/>
            <person name="Nolan M."/>
            <person name="Ohm R."/>
            <person name="Pangilinan J."/>
            <person name="Pereira M."/>
            <person name="Perotto S."/>
            <person name="Peter M."/>
            <person name="Riley R."/>
            <person name="Sitrit Y."/>
            <person name="Stielow B."/>
            <person name="Szollosi G."/>
            <person name="Zifcakova L."/>
            <person name="Stursova M."/>
            <person name="Spatafora J.W."/>
            <person name="Tedersoo L."/>
            <person name="Vaario L.-M."/>
            <person name="Yamada A."/>
            <person name="Yan M."/>
            <person name="Wang P."/>
            <person name="Xu J."/>
            <person name="Bruns T."/>
            <person name="Baldrian P."/>
            <person name="Vilgalys R."/>
            <person name="Henrissat B."/>
            <person name="Grigoriev I.V."/>
            <person name="Hibbett D."/>
            <person name="Nagy L.G."/>
            <person name="Martin F.M."/>
        </authorList>
    </citation>
    <scope>NUCLEOTIDE SEQUENCE</scope>
    <source>
        <strain evidence="1">P2</strain>
    </source>
</reference>
<dbReference type="EMBL" id="MU117984">
    <property type="protein sequence ID" value="KAF9650493.1"/>
    <property type="molecule type" value="Genomic_DNA"/>
</dbReference>
<reference evidence="1" key="2">
    <citation type="journal article" date="2020" name="Nat. Commun.">
        <title>Large-scale genome sequencing of mycorrhizal fungi provides insights into the early evolution of symbiotic traits.</title>
        <authorList>
            <person name="Miyauchi S."/>
            <person name="Kiss E."/>
            <person name="Kuo A."/>
            <person name="Drula E."/>
            <person name="Kohler A."/>
            <person name="Sanchez-Garcia M."/>
            <person name="Morin E."/>
            <person name="Andreopoulos B."/>
            <person name="Barry K.W."/>
            <person name="Bonito G."/>
            <person name="Buee M."/>
            <person name="Carver A."/>
            <person name="Chen C."/>
            <person name="Cichocki N."/>
            <person name="Clum A."/>
            <person name="Culley D."/>
            <person name="Crous P.W."/>
            <person name="Fauchery L."/>
            <person name="Girlanda M."/>
            <person name="Hayes R.D."/>
            <person name="Keri Z."/>
            <person name="LaButti K."/>
            <person name="Lipzen A."/>
            <person name="Lombard V."/>
            <person name="Magnuson J."/>
            <person name="Maillard F."/>
            <person name="Murat C."/>
            <person name="Nolan M."/>
            <person name="Ohm R.A."/>
            <person name="Pangilinan J."/>
            <person name="Pereira M.F."/>
            <person name="Perotto S."/>
            <person name="Peter M."/>
            <person name="Pfister S."/>
            <person name="Riley R."/>
            <person name="Sitrit Y."/>
            <person name="Stielow J.B."/>
            <person name="Szollosi G."/>
            <person name="Zifcakova L."/>
            <person name="Stursova M."/>
            <person name="Spatafora J.W."/>
            <person name="Tedersoo L."/>
            <person name="Vaario L.M."/>
            <person name="Yamada A."/>
            <person name="Yan M."/>
            <person name="Wang P."/>
            <person name="Xu J."/>
            <person name="Bruns T."/>
            <person name="Baldrian P."/>
            <person name="Vilgalys R."/>
            <person name="Dunand C."/>
            <person name="Henrissat B."/>
            <person name="Grigoriev I.V."/>
            <person name="Hibbett D."/>
            <person name="Nagy L.G."/>
            <person name="Martin F.M."/>
        </authorList>
    </citation>
    <scope>NUCLEOTIDE SEQUENCE</scope>
    <source>
        <strain evidence="1">P2</strain>
    </source>
</reference>
<dbReference type="Proteomes" id="UP000886501">
    <property type="component" value="Unassembled WGS sequence"/>
</dbReference>
<evidence type="ECO:0000313" key="1">
    <source>
        <dbReference type="EMBL" id="KAF9650493.1"/>
    </source>
</evidence>
<comment type="caution">
    <text evidence="1">The sequence shown here is derived from an EMBL/GenBank/DDBJ whole genome shotgun (WGS) entry which is preliminary data.</text>
</comment>
<name>A0ACB6ZM63_THEGA</name>
<keyword evidence="2" id="KW-1185">Reference proteome</keyword>
<organism evidence="1 2">
    <name type="scientific">Thelephora ganbajun</name>
    <name type="common">Ganba fungus</name>
    <dbReference type="NCBI Taxonomy" id="370292"/>
    <lineage>
        <taxon>Eukaryota</taxon>
        <taxon>Fungi</taxon>
        <taxon>Dikarya</taxon>
        <taxon>Basidiomycota</taxon>
        <taxon>Agaricomycotina</taxon>
        <taxon>Agaricomycetes</taxon>
        <taxon>Thelephorales</taxon>
        <taxon>Thelephoraceae</taxon>
        <taxon>Thelephora</taxon>
    </lineage>
</organism>
<gene>
    <name evidence="1" type="ORF">BDM02DRAFT_3092975</name>
</gene>
<evidence type="ECO:0000313" key="2">
    <source>
        <dbReference type="Proteomes" id="UP000886501"/>
    </source>
</evidence>
<accession>A0ACB6ZM63</accession>
<proteinExistence type="predicted"/>
<protein>
    <submittedName>
        <fullName evidence="1">MFS general substrate transporter</fullName>
    </submittedName>
</protein>
<sequence length="486" mass="53471">MQDHDPEGLDKVRDIPTKSDDNASEKCSSPWEVTLEKSEDPKNMAAWYKWAIVLTVSSGAMCCTCASSMAAFAEAGAIKEFGISRTVSILPISLFLMGLGTGPLLVGPLSEVHGRSPVYLGSFTGFFIFSWPVAFAPNVAVLIVFRFITGLCGAAFLSVTGGTIGDLYASSEIGNPMAVYSIAPFLGPVIGPLVSGFINQNLHWRWTYHVITIWVFTILVGLLFMRETYVPVLLRKKAVRLRKETGDQRYYAPMEKENVSLLRLTIISCYRPFQVLLYDRMVLLLDIWTALILGILYLTFQAFPIIFERHGFSQEFVGLSFLGIGVGMVFAALSQPFWNRLTLKEVQKHGTIRPEFRLIMGQVGGVLMPGGLFWIAFTTYPSVHWIVPIVGSSLFGMGNFYAFASTFTYLITAYRPIAASVLASNSFVRSSFGSVFPLFTSAMYNALGTVGATALVAGLAALFAPLPFIFYRIGARLRAQSKFAAH</sequence>